<evidence type="ECO:0000259" key="6">
    <source>
        <dbReference type="Pfam" id="PF08281"/>
    </source>
</evidence>
<evidence type="ECO:0000256" key="2">
    <source>
        <dbReference type="ARBA" id="ARBA00023015"/>
    </source>
</evidence>
<organism evidence="7 8">
    <name type="scientific">Paenibacillus eucommiae</name>
    <dbReference type="NCBI Taxonomy" id="1355755"/>
    <lineage>
        <taxon>Bacteria</taxon>
        <taxon>Bacillati</taxon>
        <taxon>Bacillota</taxon>
        <taxon>Bacilli</taxon>
        <taxon>Bacillales</taxon>
        <taxon>Paenibacillaceae</taxon>
        <taxon>Paenibacillus</taxon>
    </lineage>
</organism>
<evidence type="ECO:0000313" key="7">
    <source>
        <dbReference type="EMBL" id="MBP1989170.1"/>
    </source>
</evidence>
<dbReference type="RefSeq" id="WP_209970004.1">
    <property type="nucleotide sequence ID" value="NZ_JAGGLB010000002.1"/>
</dbReference>
<dbReference type="Gene3D" id="1.10.10.10">
    <property type="entry name" value="Winged helix-like DNA-binding domain superfamily/Winged helix DNA-binding domain"/>
    <property type="match status" value="1"/>
</dbReference>
<dbReference type="InterPro" id="IPR014284">
    <property type="entry name" value="RNA_pol_sigma-70_dom"/>
</dbReference>
<reference evidence="7 8" key="1">
    <citation type="submission" date="2021-03" db="EMBL/GenBank/DDBJ databases">
        <title>Genomic Encyclopedia of Type Strains, Phase IV (KMG-IV): sequencing the most valuable type-strain genomes for metagenomic binning, comparative biology and taxonomic classification.</title>
        <authorList>
            <person name="Goeker M."/>
        </authorList>
    </citation>
    <scope>NUCLEOTIDE SEQUENCE [LARGE SCALE GENOMIC DNA]</scope>
    <source>
        <strain evidence="7 8">DSM 26048</strain>
    </source>
</reference>
<keyword evidence="4" id="KW-0804">Transcription</keyword>
<dbReference type="Pfam" id="PF08281">
    <property type="entry name" value="Sigma70_r4_2"/>
    <property type="match status" value="1"/>
</dbReference>
<keyword evidence="3" id="KW-0731">Sigma factor</keyword>
<dbReference type="PANTHER" id="PTHR43133">
    <property type="entry name" value="RNA POLYMERASE ECF-TYPE SIGMA FACTO"/>
    <property type="match status" value="1"/>
</dbReference>
<evidence type="ECO:0000256" key="3">
    <source>
        <dbReference type="ARBA" id="ARBA00023082"/>
    </source>
</evidence>
<protein>
    <submittedName>
        <fullName evidence="7">RNA polymerase sigma-70 factor (ECF subfamily)</fullName>
    </submittedName>
</protein>
<comment type="similarity">
    <text evidence="1">Belongs to the sigma-70 factor family. ECF subfamily.</text>
</comment>
<sequence length="180" mass="21017">MYDEQEWVARLQQGDGSALEPLMRCYGDQIYRTAFLLLKDRHLAEDLSQDVFLIAFRKILQFRGEGSLRGWLLRITVNACRSNMRRASWKRMFVREIKEHELSVTEPGLEQAADREALSEYIGNLPYKYREVLVLHYYQDLSVLEISALLGDKVNTVKSKLLRGRAILKEQLTKGGWQHE</sequence>
<dbReference type="SUPFAM" id="SSF88659">
    <property type="entry name" value="Sigma3 and sigma4 domains of RNA polymerase sigma factors"/>
    <property type="match status" value="1"/>
</dbReference>
<feature type="domain" description="RNA polymerase sigma factor 70 region 4 type 2" evidence="6">
    <location>
        <begin position="116"/>
        <end position="166"/>
    </location>
</feature>
<dbReference type="EMBL" id="JAGGLB010000002">
    <property type="protein sequence ID" value="MBP1989170.1"/>
    <property type="molecule type" value="Genomic_DNA"/>
</dbReference>
<dbReference type="Proteomes" id="UP001519287">
    <property type="component" value="Unassembled WGS sequence"/>
</dbReference>
<dbReference type="SUPFAM" id="SSF88946">
    <property type="entry name" value="Sigma2 domain of RNA polymerase sigma factors"/>
    <property type="match status" value="1"/>
</dbReference>
<dbReference type="Gene3D" id="1.10.1740.10">
    <property type="match status" value="1"/>
</dbReference>
<comment type="caution">
    <text evidence="7">The sequence shown here is derived from an EMBL/GenBank/DDBJ whole genome shotgun (WGS) entry which is preliminary data.</text>
</comment>
<dbReference type="InterPro" id="IPR013324">
    <property type="entry name" value="RNA_pol_sigma_r3/r4-like"/>
</dbReference>
<dbReference type="NCBIfam" id="TIGR02937">
    <property type="entry name" value="sigma70-ECF"/>
    <property type="match status" value="1"/>
</dbReference>
<feature type="domain" description="RNA polymerase sigma-70 region 2" evidence="5">
    <location>
        <begin position="22"/>
        <end position="89"/>
    </location>
</feature>
<dbReference type="PANTHER" id="PTHR43133:SF51">
    <property type="entry name" value="RNA POLYMERASE SIGMA FACTOR"/>
    <property type="match status" value="1"/>
</dbReference>
<proteinExistence type="inferred from homology"/>
<evidence type="ECO:0000259" key="5">
    <source>
        <dbReference type="Pfam" id="PF04542"/>
    </source>
</evidence>
<dbReference type="CDD" id="cd06171">
    <property type="entry name" value="Sigma70_r4"/>
    <property type="match status" value="1"/>
</dbReference>
<dbReference type="InterPro" id="IPR039425">
    <property type="entry name" value="RNA_pol_sigma-70-like"/>
</dbReference>
<gene>
    <name evidence="7" type="ORF">J2Z66_000765</name>
</gene>
<evidence type="ECO:0000313" key="8">
    <source>
        <dbReference type="Proteomes" id="UP001519287"/>
    </source>
</evidence>
<evidence type="ECO:0000256" key="4">
    <source>
        <dbReference type="ARBA" id="ARBA00023163"/>
    </source>
</evidence>
<evidence type="ECO:0000256" key="1">
    <source>
        <dbReference type="ARBA" id="ARBA00010641"/>
    </source>
</evidence>
<keyword evidence="8" id="KW-1185">Reference proteome</keyword>
<dbReference type="InterPro" id="IPR013325">
    <property type="entry name" value="RNA_pol_sigma_r2"/>
</dbReference>
<dbReference type="Pfam" id="PF04542">
    <property type="entry name" value="Sigma70_r2"/>
    <property type="match status" value="1"/>
</dbReference>
<dbReference type="InterPro" id="IPR013249">
    <property type="entry name" value="RNA_pol_sigma70_r4_t2"/>
</dbReference>
<dbReference type="InterPro" id="IPR007627">
    <property type="entry name" value="RNA_pol_sigma70_r2"/>
</dbReference>
<accession>A0ABS4IPU1</accession>
<keyword evidence="2" id="KW-0805">Transcription regulation</keyword>
<dbReference type="InterPro" id="IPR036388">
    <property type="entry name" value="WH-like_DNA-bd_sf"/>
</dbReference>
<name>A0ABS4IPU1_9BACL</name>